<dbReference type="EMBL" id="JUFZ01000019">
    <property type="protein sequence ID" value="KIC12098.1"/>
    <property type="molecule type" value="Genomic_DNA"/>
</dbReference>
<comment type="caution">
    <text evidence="2">The sequence shown here is derived from an EMBL/GenBank/DDBJ whole genome shotgun (WGS) entry which is preliminary data.</text>
</comment>
<name>A0A0C1ESU9_9NEIS</name>
<reference evidence="2 3" key="1">
    <citation type="submission" date="2014-12" db="EMBL/GenBank/DDBJ databases">
        <title>Genome sequence of Morococcus cerebrosus.</title>
        <authorList>
            <person name="Shin S.-K."/>
            <person name="Yi H."/>
        </authorList>
    </citation>
    <scope>NUCLEOTIDE SEQUENCE [LARGE SCALE GENOMIC DNA]</scope>
    <source>
        <strain evidence="2 3">CIP 81.93</strain>
    </source>
</reference>
<feature type="compositionally biased region" description="Low complexity" evidence="1">
    <location>
        <begin position="65"/>
        <end position="76"/>
    </location>
</feature>
<evidence type="ECO:0000313" key="3">
    <source>
        <dbReference type="Proteomes" id="UP000031390"/>
    </source>
</evidence>
<accession>A0A0C1ESU9</accession>
<organism evidence="2 3">
    <name type="scientific">Morococcus cerebrosus</name>
    <dbReference type="NCBI Taxonomy" id="1056807"/>
    <lineage>
        <taxon>Bacteria</taxon>
        <taxon>Pseudomonadati</taxon>
        <taxon>Pseudomonadota</taxon>
        <taxon>Betaproteobacteria</taxon>
        <taxon>Neisseriales</taxon>
        <taxon>Neisseriaceae</taxon>
        <taxon>Morococcus</taxon>
    </lineage>
</organism>
<dbReference type="PATRIC" id="fig|1056807.3.peg.492"/>
<dbReference type="Proteomes" id="UP000031390">
    <property type="component" value="Unassembled WGS sequence"/>
</dbReference>
<feature type="compositionally biased region" description="Basic residues" evidence="1">
    <location>
        <begin position="40"/>
        <end position="58"/>
    </location>
</feature>
<evidence type="ECO:0000313" key="2">
    <source>
        <dbReference type="EMBL" id="KIC12098.1"/>
    </source>
</evidence>
<evidence type="ECO:0000256" key="1">
    <source>
        <dbReference type="SAM" id="MobiDB-lite"/>
    </source>
</evidence>
<dbReference type="AlphaFoldDB" id="A0A0C1ESU9"/>
<feature type="compositionally biased region" description="Basic and acidic residues" evidence="1">
    <location>
        <begin position="1"/>
        <end position="10"/>
    </location>
</feature>
<sequence>MCCCKDKRSSENGIGVFRRPFGKIGRPFKRSIPLEENVHHTRQNPRRRKPNQVRKSNKRSSENQPPLSDDLPLNPS</sequence>
<protein>
    <submittedName>
        <fullName evidence="2">Uncharacterized protein</fullName>
    </submittedName>
</protein>
<proteinExistence type="predicted"/>
<gene>
    <name evidence="2" type="ORF">MCC93_05100</name>
</gene>
<feature type="region of interest" description="Disordered" evidence="1">
    <location>
        <begin position="1"/>
        <end position="76"/>
    </location>
</feature>